<dbReference type="Proteomes" id="UP001193035">
    <property type="component" value="Unassembled WGS sequence"/>
</dbReference>
<dbReference type="SMART" id="SM00487">
    <property type="entry name" value="DEXDc"/>
    <property type="match status" value="1"/>
</dbReference>
<evidence type="ECO:0000256" key="1">
    <source>
        <dbReference type="ARBA" id="ARBA00022741"/>
    </source>
</evidence>
<dbReference type="InterPro" id="IPR006474">
    <property type="entry name" value="Helicase_Cas3_CRISPR-ass_core"/>
</dbReference>
<keyword evidence="2" id="KW-0378">Hydrolase</keyword>
<accession>A0ABY2WXE7</accession>
<keyword evidence="4" id="KW-0067">ATP-binding</keyword>
<protein>
    <submittedName>
        <fullName evidence="7">CRISPR-associated helicase Cas3</fullName>
    </submittedName>
</protein>
<evidence type="ECO:0000256" key="5">
    <source>
        <dbReference type="ARBA" id="ARBA00023118"/>
    </source>
</evidence>
<dbReference type="InterPro" id="IPR011545">
    <property type="entry name" value="DEAD/DEAH_box_helicase_dom"/>
</dbReference>
<gene>
    <name evidence="7" type="primary">cas3</name>
    <name evidence="7" type="ORF">FGK63_08720</name>
</gene>
<dbReference type="SUPFAM" id="SSF52540">
    <property type="entry name" value="P-loop containing nucleoside triphosphate hydrolases"/>
    <property type="match status" value="1"/>
</dbReference>
<evidence type="ECO:0000259" key="6">
    <source>
        <dbReference type="PROSITE" id="PS51192"/>
    </source>
</evidence>
<evidence type="ECO:0000313" key="7">
    <source>
        <dbReference type="EMBL" id="TMV07544.1"/>
    </source>
</evidence>
<dbReference type="Pfam" id="PF22590">
    <property type="entry name" value="Cas3-like_C_2"/>
    <property type="match status" value="1"/>
</dbReference>
<evidence type="ECO:0000256" key="2">
    <source>
        <dbReference type="ARBA" id="ARBA00022801"/>
    </source>
</evidence>
<feature type="domain" description="Helicase ATP-binding" evidence="6">
    <location>
        <begin position="105"/>
        <end position="290"/>
    </location>
</feature>
<dbReference type="EMBL" id="VCPD01000003">
    <property type="protein sequence ID" value="TMV07544.1"/>
    <property type="molecule type" value="Genomic_DNA"/>
</dbReference>
<dbReference type="Pfam" id="PF00270">
    <property type="entry name" value="DEAD"/>
    <property type="match status" value="1"/>
</dbReference>
<dbReference type="InterPro" id="IPR054712">
    <property type="entry name" value="Cas3-like_dom"/>
</dbReference>
<keyword evidence="8" id="KW-1185">Reference proteome</keyword>
<dbReference type="PROSITE" id="PS51192">
    <property type="entry name" value="HELICASE_ATP_BIND_1"/>
    <property type="match status" value="1"/>
</dbReference>
<dbReference type="Gene3D" id="3.40.50.300">
    <property type="entry name" value="P-loop containing nucleotide triphosphate hydrolases"/>
    <property type="match status" value="2"/>
</dbReference>
<evidence type="ECO:0000256" key="4">
    <source>
        <dbReference type="ARBA" id="ARBA00022840"/>
    </source>
</evidence>
<name>A0ABY2WXE7_9RHOB</name>
<evidence type="ECO:0000313" key="8">
    <source>
        <dbReference type="Proteomes" id="UP001193035"/>
    </source>
</evidence>
<keyword evidence="5" id="KW-0051">Antiviral defense</keyword>
<evidence type="ECO:0000256" key="3">
    <source>
        <dbReference type="ARBA" id="ARBA00022806"/>
    </source>
</evidence>
<dbReference type="CDD" id="cd17930">
    <property type="entry name" value="DEXHc_cas3"/>
    <property type="match status" value="1"/>
</dbReference>
<dbReference type="PANTHER" id="PTHR24031">
    <property type="entry name" value="RNA HELICASE"/>
    <property type="match status" value="1"/>
</dbReference>
<comment type="caution">
    <text evidence="7">The sequence shown here is derived from an EMBL/GenBank/DDBJ whole genome shotgun (WGS) entry which is preliminary data.</text>
</comment>
<organism evidence="7 8">
    <name type="scientific">Ruegeria sediminis</name>
    <dbReference type="NCBI Taxonomy" id="2583820"/>
    <lineage>
        <taxon>Bacteria</taxon>
        <taxon>Pseudomonadati</taxon>
        <taxon>Pseudomonadota</taxon>
        <taxon>Alphaproteobacteria</taxon>
        <taxon>Rhodobacterales</taxon>
        <taxon>Roseobacteraceae</taxon>
        <taxon>Ruegeria</taxon>
    </lineage>
</organism>
<dbReference type="InterPro" id="IPR014001">
    <property type="entry name" value="Helicase_ATP-bd"/>
</dbReference>
<reference evidence="7 8" key="1">
    <citation type="submission" date="2019-05" db="EMBL/GenBank/DDBJ databases">
        <title>Ruegeria sp. nov., isolated from tidal flat.</title>
        <authorList>
            <person name="Kim W."/>
        </authorList>
    </citation>
    <scope>NUCLEOTIDE SEQUENCE [LARGE SCALE GENOMIC DNA]</scope>
    <source>
        <strain evidence="7 8">CAU 1488</strain>
    </source>
</reference>
<keyword evidence="1" id="KW-0547">Nucleotide-binding</keyword>
<keyword evidence="3" id="KW-0347">Helicase</keyword>
<dbReference type="InterPro" id="IPR027417">
    <property type="entry name" value="P-loop_NTPase"/>
</dbReference>
<sequence>MAQTKPVELPDWLELPALELPAPLAGFGKPIPHFEVQFFVRMLFSALVDADFVETERFYSPDAPRGWAGSLNDLRGALGNHLSRFGPPEGAVNQLRGEVLEGAGHAAAERPGLFSLTVPTGGGKTLSSLRFALDHVQQHGLRRVIYVVPYTSIIEQTADVFRAALDDADAVLEHHSAFDFQDMEDETEAERIKLAAQNWDRPVVVTTAVQFFESLFANRTSKCRKLHNIACSVIVLDEAQSLPIPFLRPCLAAIKELTRGYGCSAVLCTATQPAIYKEDGLKAPEALLRGETREIAPDPSRLYDHLKRVEVVKLGRLTNAELAQRVRGRSALVIVNNKRQARALYDDLRGDGVFHLTTNMTASHRATVLGEVRRRLQERPVLLIATALVEAGVDLDFPEVWRAVAGIDSITQAAGRCNRNGKLERGQVFVFKPEEGYPPPRELQRNAEIACRIMAEYADPLSPDAVNAYFRALYWSSSADLDSRRIMGRIGESGNQLEYPFADIAADFSLIEDYNKPLILGSGPWGMDEDAQRLLSHSTHAGAIAHALQRYTVGVSPKILGDLIQIKAASAVRQDEFGEQFVVLDNVRLYDNEAGFSPEDPEYLGFLEI</sequence>
<proteinExistence type="predicted"/>
<dbReference type="NCBIfam" id="TIGR01587">
    <property type="entry name" value="cas3_core"/>
    <property type="match status" value="1"/>
</dbReference>